<name>A0A7W3U0E4_9LACO</name>
<evidence type="ECO:0000313" key="1">
    <source>
        <dbReference type="EMBL" id="MBB1086365.1"/>
    </source>
</evidence>
<accession>A0A7W3U0E4</accession>
<dbReference type="Proteomes" id="UP000518255">
    <property type="component" value="Unassembled WGS sequence"/>
</dbReference>
<comment type="caution">
    <text evidence="1">The sequence shown here is derived from an EMBL/GenBank/DDBJ whole genome shotgun (WGS) entry which is preliminary data.</text>
</comment>
<dbReference type="RefSeq" id="WP_182581240.1">
    <property type="nucleotide sequence ID" value="NZ_JACIUY010000059.1"/>
</dbReference>
<dbReference type="EMBL" id="JACIUY010000059">
    <property type="protein sequence ID" value="MBB1086365.1"/>
    <property type="molecule type" value="Genomic_DNA"/>
</dbReference>
<organism evidence="1 2">
    <name type="scientific">Limosilactobacillus fastidiosus</name>
    <dbReference type="NCBI Taxonomy" id="2759855"/>
    <lineage>
        <taxon>Bacteria</taxon>
        <taxon>Bacillati</taxon>
        <taxon>Bacillota</taxon>
        <taxon>Bacilli</taxon>
        <taxon>Lactobacillales</taxon>
        <taxon>Lactobacillaceae</taxon>
        <taxon>Limosilactobacillus</taxon>
    </lineage>
</organism>
<evidence type="ECO:0008006" key="3">
    <source>
        <dbReference type="Google" id="ProtNLM"/>
    </source>
</evidence>
<dbReference type="AlphaFoldDB" id="A0A7W3U0E4"/>
<gene>
    <name evidence="1" type="ORF">H5R63_06170</name>
</gene>
<reference evidence="1 2" key="1">
    <citation type="submission" date="2020-07" db="EMBL/GenBank/DDBJ databases">
        <title>Description of Limosilactobacillus balticus sp. nov., Limosilactobacillus agrestis sp. nov., Limosilactobacillus albertensis sp. nov., Limosilactobacillus rudii sp. nov., Limosilactobacillus fastidiosus sp. nov., five novel Limosilactobacillus species isolated from the vertebrate gastrointestinal tract, and proposal of 6 subspecies of Limosilactobacillus reuteri adapted to the gastrointestinal tract of specific vertebrate hosts.</title>
        <authorList>
            <person name="Li F."/>
            <person name="Cheng C."/>
            <person name="Zheng J."/>
            <person name="Quevedo R.M."/>
            <person name="Li J."/>
            <person name="Roos S."/>
            <person name="Gaenzle M.G."/>
            <person name="Walter J."/>
        </authorList>
    </citation>
    <scope>NUCLEOTIDE SEQUENCE [LARGE SCALE GENOMIC DNA]</scope>
    <source>
        <strain evidence="1 2">WF-MA3-C</strain>
    </source>
</reference>
<evidence type="ECO:0000313" key="2">
    <source>
        <dbReference type="Proteomes" id="UP000518255"/>
    </source>
</evidence>
<protein>
    <recommendedName>
        <fullName evidence="3">Dynein heavy chain tail domain-containing protein</fullName>
    </recommendedName>
</protein>
<proteinExistence type="predicted"/>
<sequence>MDLIATYQSNIQNIYNRIKDLYSKASPYFDQDVQLPDLQVVKLNNPTDLLNRAIYQWTISCIRQLQMVMNNVIRDFNDNDIIDEDIGDTPELKLWLPERLVVDDIYMLGLTNNFDKCNELLDKLNSYTQEYMNY</sequence>